<dbReference type="Proteomes" id="UP000811255">
    <property type="component" value="Unassembled WGS sequence"/>
</dbReference>
<feature type="signal peptide" evidence="1">
    <location>
        <begin position="1"/>
        <end position="23"/>
    </location>
</feature>
<feature type="chain" id="PRO_5046858669" evidence="1">
    <location>
        <begin position="24"/>
        <end position="103"/>
    </location>
</feature>
<evidence type="ECO:0000313" key="3">
    <source>
        <dbReference type="Proteomes" id="UP000811255"/>
    </source>
</evidence>
<name>A0ABS5W4J4_9SPHN</name>
<dbReference type="NCBIfam" id="TIGR04433">
    <property type="entry name" value="UrcA_uranyl"/>
    <property type="match status" value="1"/>
</dbReference>
<dbReference type="EMBL" id="JAHFVK010000002">
    <property type="protein sequence ID" value="MBT2134676.1"/>
    <property type="molecule type" value="Genomic_DNA"/>
</dbReference>
<proteinExistence type="predicted"/>
<sequence length="103" mass="11196">MRNIILPALVTFTLAISTAPASAETRSIRVQYADLNLNSPEGMATLEGRIEAAAKQICGKAEVRRVQDGVDHERCVRETQASVTLEVARLTNTSRTLALSNSR</sequence>
<reference evidence="2 3" key="1">
    <citation type="submission" date="2021-05" db="EMBL/GenBank/DDBJ databases">
        <title>Croceibacterium sp. LX-88 genome sequence.</title>
        <authorList>
            <person name="Luo X."/>
        </authorList>
    </citation>
    <scope>NUCLEOTIDE SEQUENCE [LARGE SCALE GENOMIC DNA]</scope>
    <source>
        <strain evidence="2 3">LX-88</strain>
    </source>
</reference>
<evidence type="ECO:0000313" key="2">
    <source>
        <dbReference type="EMBL" id="MBT2134676.1"/>
    </source>
</evidence>
<dbReference type="RefSeq" id="WP_214536307.1">
    <property type="nucleotide sequence ID" value="NZ_JAHFVK010000002.1"/>
</dbReference>
<dbReference type="InterPro" id="IPR030972">
    <property type="entry name" value="UrcA_uranyl"/>
</dbReference>
<gene>
    <name evidence="2" type="ORF">KK137_10050</name>
</gene>
<comment type="caution">
    <text evidence="2">The sequence shown here is derived from an EMBL/GenBank/DDBJ whole genome shotgun (WGS) entry which is preliminary data.</text>
</comment>
<accession>A0ABS5W4J4</accession>
<evidence type="ECO:0000256" key="1">
    <source>
        <dbReference type="SAM" id="SignalP"/>
    </source>
</evidence>
<keyword evidence="3" id="KW-1185">Reference proteome</keyword>
<organism evidence="2 3">
    <name type="scientific">Croceibacterium selenioxidans</name>
    <dbReference type="NCBI Taxonomy" id="2838833"/>
    <lineage>
        <taxon>Bacteria</taxon>
        <taxon>Pseudomonadati</taxon>
        <taxon>Pseudomonadota</taxon>
        <taxon>Alphaproteobacteria</taxon>
        <taxon>Sphingomonadales</taxon>
        <taxon>Erythrobacteraceae</taxon>
        <taxon>Croceibacterium</taxon>
    </lineage>
</organism>
<protein>
    <submittedName>
        <fullName evidence="2">UrcA family protein</fullName>
    </submittedName>
</protein>
<keyword evidence="1" id="KW-0732">Signal</keyword>